<name>A0A8H5D0U4_9AGAR</name>
<feature type="compositionally biased region" description="Low complexity" evidence="1">
    <location>
        <begin position="131"/>
        <end position="148"/>
    </location>
</feature>
<sequence>MEGSSSSYTFSRARMDSRSPPSPAASSPSLTQSASNSSSSPPQPTTPPRQPKPRYPDLGRVPLHRRGTSQTYERLEDLLREAGYKETRIFTPESDKRRLGGRGQGEEDDESGSSKKQGVGAAVVGFLAGLVTGGNANTTGTGANTSSTGGSGSLRQRESDDNPDLRPRISRTQSPSPLADKQQHRGREDEGSRTSAAEESSELQTPLMTSSIESLNDPTPKAYRRQTSQSYYTQHYSRPSSRPTTPSAYHQYQHQQQHQHQAPLRASTTQYQRYQVSAAQRHLQHQASRSSIHTNYATAAATVNLNHQGTASNGSSDGNFGGNVNVNAIQHPRPSRAGTYLRHMVSTSSVPHPLPPRPSSTPVQHRNFQVEGDSSDAETTCRPALPRNWLDNVARAILFGVASTGASTTSSSPPFSSSSHLAPHHAHQQRPLRTSRSSLSQTTIARNNGKANSRRSGLADQTNTVPPPPSVPPALFARLERGRASSSQSVLRAQVTCRSAPASRSSSVVRGGGGFGTEKGRDGESKGKGSSRKHLKENDGISGTRKRQHPPTTRKQDKKGKAKKKKKSKSKTDEKPCVPSLARTRIEGDGWHSLRGTSSSSSTRKNSTIFSDTEHRFFSSPDFDYHPTSSGYSTSANSYSLDSSASADSSDYSFSDSDVDSDEDEGELTLARMLVPPKRQHSIQSLRKHLRLNLTTSPPPRHSHSHSSFAAITTTTPAIAGDNPGPNLNPSLSRLRQLHNSSSTATLRSHSGTTVAVNGRAVSLSTAQSRTEGVAAVGEWEHEWRRGKYSSRRSSEDDDEVESLTWLSRDDVTTTTGGGGSQRSMAKGKSRLGLPSPWNTTTAFAS</sequence>
<dbReference type="Proteomes" id="UP000559027">
    <property type="component" value="Unassembled WGS sequence"/>
</dbReference>
<evidence type="ECO:0000256" key="1">
    <source>
        <dbReference type="SAM" id="MobiDB-lite"/>
    </source>
</evidence>
<feature type="compositionally biased region" description="Low complexity" evidence="1">
    <location>
        <begin position="237"/>
        <end position="261"/>
    </location>
</feature>
<feature type="compositionally biased region" description="Low complexity" evidence="1">
    <location>
        <begin position="431"/>
        <end position="443"/>
    </location>
</feature>
<keyword evidence="3" id="KW-1185">Reference proteome</keyword>
<dbReference type="EMBL" id="JAACJO010000013">
    <property type="protein sequence ID" value="KAF5350964.1"/>
    <property type="molecule type" value="Genomic_DNA"/>
</dbReference>
<feature type="compositionally biased region" description="Basic residues" evidence="1">
    <location>
        <begin position="556"/>
        <end position="569"/>
    </location>
</feature>
<feature type="compositionally biased region" description="Polar residues" evidence="1">
    <location>
        <begin position="837"/>
        <end position="846"/>
    </location>
</feature>
<reference evidence="2 3" key="1">
    <citation type="journal article" date="2020" name="ISME J.">
        <title>Uncovering the hidden diversity of litter-decomposition mechanisms in mushroom-forming fungi.</title>
        <authorList>
            <person name="Floudas D."/>
            <person name="Bentzer J."/>
            <person name="Ahren D."/>
            <person name="Johansson T."/>
            <person name="Persson P."/>
            <person name="Tunlid A."/>
        </authorList>
    </citation>
    <scope>NUCLEOTIDE SEQUENCE [LARGE SCALE GENOMIC DNA]</scope>
    <source>
        <strain evidence="2 3">CBS 146.42</strain>
    </source>
</reference>
<feature type="compositionally biased region" description="Basic and acidic residues" evidence="1">
    <location>
        <begin position="73"/>
        <end position="98"/>
    </location>
</feature>
<feature type="compositionally biased region" description="Low complexity" evidence="1">
    <location>
        <begin position="24"/>
        <end position="40"/>
    </location>
</feature>
<feature type="compositionally biased region" description="Polar residues" evidence="1">
    <location>
        <begin position="444"/>
        <end position="464"/>
    </location>
</feature>
<feature type="region of interest" description="Disordered" evidence="1">
    <location>
        <begin position="404"/>
        <end position="607"/>
    </location>
</feature>
<feature type="region of interest" description="Disordered" evidence="1">
    <location>
        <begin position="785"/>
        <end position="846"/>
    </location>
</feature>
<comment type="caution">
    <text evidence="2">The sequence shown here is derived from an EMBL/GenBank/DDBJ whole genome shotgun (WGS) entry which is preliminary data.</text>
</comment>
<feature type="compositionally biased region" description="Basic and acidic residues" evidence="1">
    <location>
        <begin position="181"/>
        <end position="192"/>
    </location>
</feature>
<feature type="compositionally biased region" description="Pro residues" evidence="1">
    <location>
        <begin position="41"/>
        <end position="50"/>
    </location>
</feature>
<feature type="compositionally biased region" description="Low complexity" evidence="1">
    <location>
        <begin position="404"/>
        <end position="421"/>
    </location>
</feature>
<accession>A0A8H5D0U4</accession>
<feature type="compositionally biased region" description="Acidic residues" evidence="1">
    <location>
        <begin position="657"/>
        <end position="666"/>
    </location>
</feature>
<feature type="compositionally biased region" description="Basic and acidic residues" evidence="1">
    <location>
        <begin position="155"/>
        <end position="167"/>
    </location>
</feature>
<dbReference type="AlphaFoldDB" id="A0A8H5D0U4"/>
<feature type="compositionally biased region" description="Low complexity" evidence="1">
    <location>
        <begin position="628"/>
        <end position="656"/>
    </location>
</feature>
<evidence type="ECO:0000313" key="2">
    <source>
        <dbReference type="EMBL" id="KAF5350964.1"/>
    </source>
</evidence>
<organism evidence="2 3">
    <name type="scientific">Leucocoprinus leucothites</name>
    <dbReference type="NCBI Taxonomy" id="201217"/>
    <lineage>
        <taxon>Eukaryota</taxon>
        <taxon>Fungi</taxon>
        <taxon>Dikarya</taxon>
        <taxon>Basidiomycota</taxon>
        <taxon>Agaricomycotina</taxon>
        <taxon>Agaricomycetes</taxon>
        <taxon>Agaricomycetidae</taxon>
        <taxon>Agaricales</taxon>
        <taxon>Agaricineae</taxon>
        <taxon>Agaricaceae</taxon>
        <taxon>Leucocoprinus</taxon>
    </lineage>
</organism>
<proteinExistence type="predicted"/>
<gene>
    <name evidence="2" type="ORF">D9756_008233</name>
</gene>
<protein>
    <submittedName>
        <fullName evidence="2">Uncharacterized protein</fullName>
    </submittedName>
</protein>
<feature type="region of interest" description="Disordered" evidence="1">
    <location>
        <begin position="347"/>
        <end position="382"/>
    </location>
</feature>
<dbReference type="OrthoDB" id="2536714at2759"/>
<feature type="region of interest" description="Disordered" evidence="1">
    <location>
        <begin position="131"/>
        <end position="270"/>
    </location>
</feature>
<feature type="compositionally biased region" description="Polar residues" evidence="1">
    <location>
        <begin position="193"/>
        <end position="217"/>
    </location>
</feature>
<feature type="region of interest" description="Disordered" evidence="1">
    <location>
        <begin position="1"/>
        <end position="118"/>
    </location>
</feature>
<feature type="compositionally biased region" description="Low complexity" evidence="1">
    <location>
        <begin position="593"/>
        <end position="607"/>
    </location>
</feature>
<evidence type="ECO:0000313" key="3">
    <source>
        <dbReference type="Proteomes" id="UP000559027"/>
    </source>
</evidence>
<feature type="region of interest" description="Disordered" evidence="1">
    <location>
        <begin position="628"/>
        <end position="666"/>
    </location>
</feature>
<feature type="compositionally biased region" description="Basic and acidic residues" evidence="1">
    <location>
        <begin position="518"/>
        <end position="527"/>
    </location>
</feature>
<feature type="compositionally biased region" description="Polar residues" evidence="1">
    <location>
        <begin position="1"/>
        <end position="10"/>
    </location>
</feature>
<feature type="compositionally biased region" description="Polar residues" evidence="1">
    <location>
        <begin position="225"/>
        <end position="236"/>
    </location>
</feature>